<evidence type="ECO:0000313" key="1">
    <source>
        <dbReference type="EMBL" id="KAJ6030306.1"/>
    </source>
</evidence>
<dbReference type="EMBL" id="JAQJZL010000014">
    <property type="protein sequence ID" value="KAJ6030306.1"/>
    <property type="molecule type" value="Genomic_DNA"/>
</dbReference>
<accession>A0AAD6I4S5</accession>
<keyword evidence="1" id="KW-0808">Transferase</keyword>
<proteinExistence type="predicted"/>
<keyword evidence="1" id="KW-0489">Methyltransferase</keyword>
<dbReference type="Proteomes" id="UP001219568">
    <property type="component" value="Unassembled WGS sequence"/>
</dbReference>
<protein>
    <submittedName>
        <fullName evidence="1">S-adenosyl-L-methionine-dependent methyltransferase</fullName>
    </submittedName>
</protein>
<dbReference type="GO" id="GO:0008168">
    <property type="term" value="F:methyltransferase activity"/>
    <property type="evidence" value="ECO:0007669"/>
    <property type="project" value="UniProtKB-KW"/>
</dbReference>
<organism evidence="1 2">
    <name type="scientific">Penicillium canescens</name>
    <dbReference type="NCBI Taxonomy" id="5083"/>
    <lineage>
        <taxon>Eukaryota</taxon>
        <taxon>Fungi</taxon>
        <taxon>Dikarya</taxon>
        <taxon>Ascomycota</taxon>
        <taxon>Pezizomycotina</taxon>
        <taxon>Eurotiomycetes</taxon>
        <taxon>Eurotiomycetidae</taxon>
        <taxon>Eurotiales</taxon>
        <taxon>Aspergillaceae</taxon>
        <taxon>Penicillium</taxon>
    </lineage>
</organism>
<name>A0AAD6I4S5_PENCN</name>
<dbReference type="GO" id="GO:0032259">
    <property type="term" value="P:methylation"/>
    <property type="evidence" value="ECO:0007669"/>
    <property type="project" value="UniProtKB-KW"/>
</dbReference>
<reference evidence="1" key="2">
    <citation type="submission" date="2023-01" db="EMBL/GenBank/DDBJ databases">
        <authorList>
            <person name="Petersen C."/>
        </authorList>
    </citation>
    <scope>NUCLEOTIDE SEQUENCE</scope>
    <source>
        <strain evidence="1">IBT 15450</strain>
    </source>
</reference>
<comment type="caution">
    <text evidence="1">The sequence shown here is derived from an EMBL/GenBank/DDBJ whole genome shotgun (WGS) entry which is preliminary data.</text>
</comment>
<keyword evidence="2" id="KW-1185">Reference proteome</keyword>
<evidence type="ECO:0000313" key="2">
    <source>
        <dbReference type="Proteomes" id="UP001219568"/>
    </source>
</evidence>
<dbReference type="AlphaFoldDB" id="A0AAD6I4S5"/>
<sequence length="81" mass="8771">MGNSGDSSGVEWETKGELPEPDLWTPAAALAAHACHDAVSRSGAGFRELLQRAGLELTEIRVFTKFDQAVIMAKKPTMAWL</sequence>
<reference evidence="1" key="1">
    <citation type="journal article" date="2023" name="IMA Fungus">
        <title>Comparative genomic study of the Penicillium genus elucidates a diverse pangenome and 15 lateral gene transfer events.</title>
        <authorList>
            <person name="Petersen C."/>
            <person name="Sorensen T."/>
            <person name="Nielsen M.R."/>
            <person name="Sondergaard T.E."/>
            <person name="Sorensen J.L."/>
            <person name="Fitzpatrick D.A."/>
            <person name="Frisvad J.C."/>
            <person name="Nielsen K.L."/>
        </authorList>
    </citation>
    <scope>NUCLEOTIDE SEQUENCE</scope>
    <source>
        <strain evidence="1">IBT 15450</strain>
    </source>
</reference>
<gene>
    <name evidence="1" type="ORF">N7460_010572</name>
</gene>